<dbReference type="Pfam" id="PF04195">
    <property type="entry name" value="Transposase_28"/>
    <property type="match status" value="1"/>
</dbReference>
<dbReference type="AlphaFoldDB" id="A0A3L6PC24"/>
<organism evidence="2 3">
    <name type="scientific">Panicum miliaceum</name>
    <name type="common">Proso millet</name>
    <name type="synonym">Broomcorn millet</name>
    <dbReference type="NCBI Taxonomy" id="4540"/>
    <lineage>
        <taxon>Eukaryota</taxon>
        <taxon>Viridiplantae</taxon>
        <taxon>Streptophyta</taxon>
        <taxon>Embryophyta</taxon>
        <taxon>Tracheophyta</taxon>
        <taxon>Spermatophyta</taxon>
        <taxon>Magnoliopsida</taxon>
        <taxon>Liliopsida</taxon>
        <taxon>Poales</taxon>
        <taxon>Poaceae</taxon>
        <taxon>PACMAD clade</taxon>
        <taxon>Panicoideae</taxon>
        <taxon>Panicodae</taxon>
        <taxon>Paniceae</taxon>
        <taxon>Panicinae</taxon>
        <taxon>Panicum</taxon>
        <taxon>Panicum sect. Panicum</taxon>
    </lineage>
</organism>
<name>A0A3L6PC24_PANMI</name>
<dbReference type="Proteomes" id="UP000275267">
    <property type="component" value="Unassembled WGS sequence"/>
</dbReference>
<evidence type="ECO:0000313" key="3">
    <source>
        <dbReference type="Proteomes" id="UP000275267"/>
    </source>
</evidence>
<protein>
    <recommendedName>
        <fullName evidence="1">Transposase (putative) gypsy type domain-containing protein</fullName>
    </recommendedName>
</protein>
<evidence type="ECO:0000313" key="2">
    <source>
        <dbReference type="EMBL" id="RLM55102.1"/>
    </source>
</evidence>
<proteinExistence type="predicted"/>
<dbReference type="PANTHER" id="PTHR33026">
    <property type="entry name" value="OS06G0360600 PROTEIN"/>
    <property type="match status" value="1"/>
</dbReference>
<gene>
    <name evidence="2" type="ORF">C2845_PM10G10600</name>
</gene>
<keyword evidence="3" id="KW-1185">Reference proteome</keyword>
<sequence length="109" mass="12028">MELQHLNPNGVLHIASFVTLCEAFLGIDPCANLFRTFFYGRALVMKGDLELASVGGFGLQKGARRLGDHSNRGWHEEWFYISNPAGNPFPSFTGAHCGRTARINPAQVH</sequence>
<reference evidence="3" key="1">
    <citation type="journal article" date="2019" name="Nat. Commun.">
        <title>The genome of broomcorn millet.</title>
        <authorList>
            <person name="Zou C."/>
            <person name="Miki D."/>
            <person name="Li D."/>
            <person name="Tang Q."/>
            <person name="Xiao L."/>
            <person name="Rajput S."/>
            <person name="Deng P."/>
            <person name="Jia W."/>
            <person name="Huang R."/>
            <person name="Zhang M."/>
            <person name="Sun Y."/>
            <person name="Hu J."/>
            <person name="Fu X."/>
            <person name="Schnable P.S."/>
            <person name="Li F."/>
            <person name="Zhang H."/>
            <person name="Feng B."/>
            <person name="Zhu X."/>
            <person name="Liu R."/>
            <person name="Schnable J.C."/>
            <person name="Zhu J.-K."/>
            <person name="Zhang H."/>
        </authorList>
    </citation>
    <scope>NUCLEOTIDE SEQUENCE [LARGE SCALE GENOMIC DNA]</scope>
</reference>
<evidence type="ECO:0000259" key="1">
    <source>
        <dbReference type="Pfam" id="PF04195"/>
    </source>
</evidence>
<dbReference type="EMBL" id="PQIB02000018">
    <property type="protein sequence ID" value="RLM55102.1"/>
    <property type="molecule type" value="Genomic_DNA"/>
</dbReference>
<feature type="domain" description="Transposase (putative) gypsy type" evidence="1">
    <location>
        <begin position="2"/>
        <end position="39"/>
    </location>
</feature>
<accession>A0A3L6PC24</accession>
<comment type="caution">
    <text evidence="2">The sequence shown here is derived from an EMBL/GenBank/DDBJ whole genome shotgun (WGS) entry which is preliminary data.</text>
</comment>
<dbReference type="InterPro" id="IPR007321">
    <property type="entry name" value="Transposase_28"/>
</dbReference>
<dbReference type="PANTHER" id="PTHR33026:SF7">
    <property type="entry name" value="OS03G0100275 PROTEIN"/>
    <property type="match status" value="1"/>
</dbReference>